<proteinExistence type="predicted"/>
<keyword evidence="2" id="KW-0472">Membrane</keyword>
<sequence>MRNNLTPMDTNPNTPQNPGPQNSGPQDPNLTRPIAPADRQQQSQQQPPQVGAPQQPGPQDGLTRPIESAQRPSGAHARPEGAMPGAAQQGRPPQQAGPQGQPGQPPVPPTQIPPTGPGGQGGGGGTPPKKRSTGKLIGLTAAGVVALLVIVLVGSELYIRNHVQNCLADNIKSGTKANDVKVSFEKTPMLIQNASGKIPSIDIQVDGMQGTPGLNAHILLKGVEPSGDNKVDDATILGTFTADGIKNKVVASQVITDPKVVLNSSANQIEVSGTAVILPVTVNLKPTIKDNKVVLTASKASVFGIGVPDDLAQQLISAVADIPTPKGLTASDLKMTDEGISLRYSGQNVLPKDIESGGDVGATNCSVL</sequence>
<reference evidence="3 4" key="1">
    <citation type="submission" date="2019-06" db="EMBL/GenBank/DDBJ databases">
        <title>Tsukamurella conjunctivitidis sp. nov., Tsukamurella assacharolytica sp. nov. and Tsukamurella sputae sp. nov. isolated from patients with conjunctivitis, bacteraemia (lymphoma) and respiratory infection (sputum) in Hong Kong.</title>
        <authorList>
            <person name="Teng J.L.L."/>
            <person name="Lee H.H."/>
            <person name="Fong J.Y.H."/>
            <person name="Fok K.M.N."/>
            <person name="Lau S.K.P."/>
            <person name="Woo P.C.Y."/>
        </authorList>
    </citation>
    <scope>NUCLEOTIDE SEQUENCE [LARGE SCALE GENOMIC DNA]</scope>
    <source>
        <strain evidence="3 4">HKU72</strain>
    </source>
</reference>
<evidence type="ECO:0000313" key="3">
    <source>
        <dbReference type="EMBL" id="TWS30635.1"/>
    </source>
</evidence>
<name>A0A5C5S859_9ACTN</name>
<protein>
    <submittedName>
        <fullName evidence="3">DUF2993 domain-containing protein</fullName>
    </submittedName>
</protein>
<accession>A0A5C5S859</accession>
<feature type="compositionally biased region" description="Low complexity" evidence="1">
    <location>
        <begin position="9"/>
        <end position="29"/>
    </location>
</feature>
<keyword evidence="2" id="KW-0812">Transmembrane</keyword>
<feature type="compositionally biased region" description="Gly residues" evidence="1">
    <location>
        <begin position="117"/>
        <end position="126"/>
    </location>
</feature>
<keyword evidence="4" id="KW-1185">Reference proteome</keyword>
<dbReference type="EMBL" id="VIGX01000001">
    <property type="protein sequence ID" value="TWS30635.1"/>
    <property type="molecule type" value="Genomic_DNA"/>
</dbReference>
<evidence type="ECO:0000256" key="2">
    <source>
        <dbReference type="SAM" id="Phobius"/>
    </source>
</evidence>
<evidence type="ECO:0000256" key="1">
    <source>
        <dbReference type="SAM" id="MobiDB-lite"/>
    </source>
</evidence>
<dbReference type="Proteomes" id="UP000319375">
    <property type="component" value="Unassembled WGS sequence"/>
</dbReference>
<organism evidence="3 4">
    <name type="scientific">Tsukamurella conjunctivitidis</name>
    <dbReference type="NCBI Taxonomy" id="2592068"/>
    <lineage>
        <taxon>Bacteria</taxon>
        <taxon>Bacillati</taxon>
        <taxon>Actinomycetota</taxon>
        <taxon>Actinomycetes</taxon>
        <taxon>Mycobacteriales</taxon>
        <taxon>Tsukamurellaceae</taxon>
        <taxon>Tsukamurella</taxon>
    </lineage>
</organism>
<keyword evidence="2" id="KW-1133">Transmembrane helix</keyword>
<gene>
    <name evidence="3" type="ORF">FK530_01830</name>
</gene>
<dbReference type="AlphaFoldDB" id="A0A5C5S859"/>
<feature type="transmembrane region" description="Helical" evidence="2">
    <location>
        <begin position="136"/>
        <end position="159"/>
    </location>
</feature>
<dbReference type="InterPro" id="IPR021373">
    <property type="entry name" value="DUF2993"/>
</dbReference>
<feature type="compositionally biased region" description="Pro residues" evidence="1">
    <location>
        <begin position="103"/>
        <end position="116"/>
    </location>
</feature>
<evidence type="ECO:0000313" key="4">
    <source>
        <dbReference type="Proteomes" id="UP000319375"/>
    </source>
</evidence>
<dbReference type="Pfam" id="PF11209">
    <property type="entry name" value="LmeA"/>
    <property type="match status" value="1"/>
</dbReference>
<feature type="compositionally biased region" description="Low complexity" evidence="1">
    <location>
        <begin position="81"/>
        <end position="102"/>
    </location>
</feature>
<feature type="region of interest" description="Disordered" evidence="1">
    <location>
        <begin position="1"/>
        <end position="132"/>
    </location>
</feature>
<comment type="caution">
    <text evidence="3">The sequence shown here is derived from an EMBL/GenBank/DDBJ whole genome shotgun (WGS) entry which is preliminary data.</text>
</comment>
<feature type="compositionally biased region" description="Low complexity" evidence="1">
    <location>
        <begin position="40"/>
        <end position="59"/>
    </location>
</feature>